<dbReference type="PANTHER" id="PTHR36509:SF2">
    <property type="entry name" value="BLL3101 PROTEIN"/>
    <property type="match status" value="1"/>
</dbReference>
<dbReference type="EMBL" id="JANFNG010000006">
    <property type="protein sequence ID" value="MCQ4081032.1"/>
    <property type="molecule type" value="Genomic_DNA"/>
</dbReference>
<protein>
    <submittedName>
        <fullName evidence="4">DUF1254 domain-containing protein</fullName>
    </submittedName>
</protein>
<dbReference type="InterPro" id="IPR010679">
    <property type="entry name" value="DUF1254"/>
</dbReference>
<feature type="domain" description="DUF1214" evidence="2">
    <location>
        <begin position="300"/>
        <end position="406"/>
    </location>
</feature>
<dbReference type="InterPro" id="IPR010621">
    <property type="entry name" value="DUF1214"/>
</dbReference>
<evidence type="ECO:0000313" key="4">
    <source>
        <dbReference type="EMBL" id="MCQ4081032.1"/>
    </source>
</evidence>
<gene>
    <name evidence="4" type="ORF">NGB36_10575</name>
</gene>
<dbReference type="Gene3D" id="2.60.40.1610">
    <property type="entry name" value="Domain of unknown function DUF1254"/>
    <property type="match status" value="1"/>
</dbReference>
<evidence type="ECO:0000313" key="5">
    <source>
        <dbReference type="Proteomes" id="UP001057702"/>
    </source>
</evidence>
<dbReference type="Pfam" id="PF06742">
    <property type="entry name" value="DUF1214"/>
    <property type="match status" value="1"/>
</dbReference>
<dbReference type="PANTHER" id="PTHR36509">
    <property type="entry name" value="BLL3101 PROTEIN"/>
    <property type="match status" value="1"/>
</dbReference>
<reference evidence="4" key="1">
    <citation type="submission" date="2022-06" db="EMBL/GenBank/DDBJ databases">
        <title>Draft genome sequence of Streptomyces sp. RB6PN25 isolated from peat swamp forest in Thailand.</title>
        <authorList>
            <person name="Duangmal K."/>
            <person name="Klaysubun C."/>
        </authorList>
    </citation>
    <scope>NUCLEOTIDE SEQUENCE</scope>
    <source>
        <strain evidence="4">RB6PN25</strain>
    </source>
</reference>
<accession>A0ABT1PTN5</accession>
<dbReference type="RefSeq" id="WP_255919943.1">
    <property type="nucleotide sequence ID" value="NZ_JANFNG010000006.1"/>
</dbReference>
<dbReference type="SUPFAM" id="SSF160935">
    <property type="entry name" value="VPA0735-like"/>
    <property type="match status" value="1"/>
</dbReference>
<proteinExistence type="predicted"/>
<dbReference type="InterPro" id="IPR037049">
    <property type="entry name" value="DUF1214_C_sf"/>
</dbReference>
<dbReference type="Gene3D" id="2.60.120.600">
    <property type="entry name" value="Domain of unknown function DUF1214, C-terminal domain"/>
    <property type="match status" value="1"/>
</dbReference>
<feature type="domain" description="DUF1254" evidence="3">
    <location>
        <begin position="47"/>
        <end position="161"/>
    </location>
</feature>
<evidence type="ECO:0000259" key="2">
    <source>
        <dbReference type="Pfam" id="PF06742"/>
    </source>
</evidence>
<dbReference type="Proteomes" id="UP001057702">
    <property type="component" value="Unassembled WGS sequence"/>
</dbReference>
<dbReference type="Pfam" id="PF06863">
    <property type="entry name" value="DUF1254"/>
    <property type="match status" value="1"/>
</dbReference>
<dbReference type="InterPro" id="IPR037050">
    <property type="entry name" value="DUF1254_sf"/>
</dbReference>
<evidence type="ECO:0000256" key="1">
    <source>
        <dbReference type="SAM" id="MobiDB-lite"/>
    </source>
</evidence>
<feature type="region of interest" description="Disordered" evidence="1">
    <location>
        <begin position="410"/>
        <end position="430"/>
    </location>
</feature>
<organism evidence="4 5">
    <name type="scientific">Streptomyces humicola</name>
    <dbReference type="NCBI Taxonomy" id="2953240"/>
    <lineage>
        <taxon>Bacteria</taxon>
        <taxon>Bacillati</taxon>
        <taxon>Actinomycetota</taxon>
        <taxon>Actinomycetes</taxon>
        <taxon>Kitasatosporales</taxon>
        <taxon>Streptomycetaceae</taxon>
        <taxon>Streptomyces</taxon>
    </lineage>
</organism>
<evidence type="ECO:0000259" key="3">
    <source>
        <dbReference type="Pfam" id="PF06863"/>
    </source>
</evidence>
<sequence>MGVPAVDIVRRTAAEAWIYAYPMLLNYRTMYRQVIEPVDGEFGRFRHDMRPVSDTPYSWAWLDLRAGPWILSVPATDRYYVLPVHDLDTCYVGLVGTRTTGAQPGSHLITGPDWSDPVPDGIDSVLCADTFLVGIVGRTFLAGPDDMTGLRTVQEGYRLTPLSERLGEPAPRSAWDGTDWPVWDEESLRSAACFRLLDFLLGFFPTLPEEAELRSALNELGVDGSGTFELDALTHEIRTAVELGVVDARQLMRTATARATDSSPWYGTRAEHRGNILARAVGAHLGLYGLPVDEAWYGGWTADSEGTAPPDGGVRDYTIRFASGALPPARFLWSVAIRQLPRRTLVDNPESRHWIGDHTPGLVQDPDGGLTLYVQRERPGKPDEAANWLPAPAGPFTLAMSIYGPEASVRDGRWSLPPLVPRPFRRESPP</sequence>
<comment type="caution">
    <text evidence="4">The sequence shown here is derived from an EMBL/GenBank/DDBJ whole genome shotgun (WGS) entry which is preliminary data.</text>
</comment>
<keyword evidence="5" id="KW-1185">Reference proteome</keyword>
<name>A0ABT1PTN5_9ACTN</name>